<dbReference type="Gene3D" id="3.40.50.920">
    <property type="match status" value="1"/>
</dbReference>
<feature type="compositionally biased region" description="Basic and acidic residues" evidence="5">
    <location>
        <begin position="263"/>
        <end position="280"/>
    </location>
</feature>
<evidence type="ECO:0000259" key="6">
    <source>
        <dbReference type="SMART" id="SM00861"/>
    </source>
</evidence>
<dbReference type="PANTHER" id="PTHR43257">
    <property type="entry name" value="PYRUVATE DEHYDROGENASE E1 COMPONENT BETA SUBUNIT"/>
    <property type="match status" value="1"/>
</dbReference>
<dbReference type="InterPro" id="IPR001017">
    <property type="entry name" value="DH_E1"/>
</dbReference>
<reference evidence="7" key="1">
    <citation type="journal article" date="2020" name="mSystems">
        <title>Genome- and Community-Level Interaction Insights into Carbon Utilization and Element Cycling Functions of Hydrothermarchaeota in Hydrothermal Sediment.</title>
        <authorList>
            <person name="Zhou Z."/>
            <person name="Liu Y."/>
            <person name="Xu W."/>
            <person name="Pan J."/>
            <person name="Luo Z.H."/>
            <person name="Li M."/>
        </authorList>
    </citation>
    <scope>NUCLEOTIDE SEQUENCE [LARGE SCALE GENOMIC DNA]</scope>
    <source>
        <strain evidence="7">HyVt-577</strain>
    </source>
</reference>
<dbReference type="SUPFAM" id="SSF52518">
    <property type="entry name" value="Thiamin diphosphate-binding fold (THDP-binding)"/>
    <property type="match status" value="2"/>
</dbReference>
<feature type="domain" description="Transketolase-like pyrimidine-binding" evidence="6">
    <location>
        <begin position="355"/>
        <end position="531"/>
    </location>
</feature>
<dbReference type="FunFam" id="3.40.50.920:FF:000001">
    <property type="entry name" value="Pyruvate dehydrogenase E1 beta subunit"/>
    <property type="match status" value="1"/>
</dbReference>
<dbReference type="AlphaFoldDB" id="A0A7V4U5I4"/>
<dbReference type="Pfam" id="PF02780">
    <property type="entry name" value="Transketolase_C"/>
    <property type="match status" value="1"/>
</dbReference>
<evidence type="ECO:0000313" key="7">
    <source>
        <dbReference type="EMBL" id="HGY57264.1"/>
    </source>
</evidence>
<gene>
    <name evidence="7" type="ORF">ENK44_16270</name>
</gene>
<dbReference type="CDD" id="cd02000">
    <property type="entry name" value="TPP_E1_PDC_ADC_BCADC"/>
    <property type="match status" value="1"/>
</dbReference>
<evidence type="ECO:0000256" key="2">
    <source>
        <dbReference type="ARBA" id="ARBA00003906"/>
    </source>
</evidence>
<dbReference type="Proteomes" id="UP000885779">
    <property type="component" value="Unassembled WGS sequence"/>
</dbReference>
<evidence type="ECO:0000256" key="5">
    <source>
        <dbReference type="SAM" id="MobiDB-lite"/>
    </source>
</evidence>
<evidence type="ECO:0000256" key="4">
    <source>
        <dbReference type="ARBA" id="ARBA00023052"/>
    </source>
</evidence>
<evidence type="ECO:0000256" key="1">
    <source>
        <dbReference type="ARBA" id="ARBA00001964"/>
    </source>
</evidence>
<dbReference type="Pfam" id="PF00676">
    <property type="entry name" value="E1_dh"/>
    <property type="match status" value="1"/>
</dbReference>
<proteinExistence type="predicted"/>
<sequence length="680" mass="75845">MPETAKKTKDMEIEGLNKQTLITLYKNMVITRMMDEKMLIMLKQGKSYFHIGAGGHEAIQTAAAFALQPGYDYAYPYYRDLGFVLQFGVTPLEVFLNFLGREADPSSGGRQMPNHYGHRAQHIVSQSSPTGTQYLQAVGTALGAVREGKDEVVYVSSGEGTTSQGDFHEALNWASRDKLPVIFVIQNNKYAISVPVKEQMSGQSVYKFTGGYEGLNRYRVDGTDFFASYVTVREAVEKVRTGNGPALIEADTVRLFAHSSSDSQKKYRTQEELEKDRQKDPIPQMEVRLRKKGMLDDNLVDEIKKECKEMVDAAAEEAEKYESPAPETLYHFLFAPEEEYGNLEFEKSEPTGNKIVLVDAINHTLKEEMERNDKMYIFGQDVADGKGGVFTATTGISTRFGRDRCFNAPLAESSIVGVAIGMAVRGLRPVIEIQFGDYIWTAMMQIRNEMATMRWRAYNNWAAPVVIRVPVGGYIHGGLCHSQNIEGFFAHLPGVKIAYPSNAADAKGLLKTAIRCPDPVLFLEHKGLYRQSYASAPEPDDEYLLPFGKAKVKRKGEDITVVTWGALVQKSLEAARQLEKEGLSVEVIDIRTIVPLDIETIVESLKKTGKILIAHEDTRFHGFGAEIAAQITEKGFEYLDGPVQRLAGADTPIPFSPVLEKEALPQTENIVEQLRKLGQY</sequence>
<dbReference type="InterPro" id="IPR033248">
    <property type="entry name" value="Transketolase_C"/>
</dbReference>
<dbReference type="PANTHER" id="PTHR43257:SF2">
    <property type="entry name" value="PYRUVATE DEHYDROGENASE E1 COMPONENT SUBUNIT BETA"/>
    <property type="match status" value="1"/>
</dbReference>
<comment type="caution">
    <text evidence="7">The sequence shown here is derived from an EMBL/GenBank/DDBJ whole genome shotgun (WGS) entry which is preliminary data.</text>
</comment>
<dbReference type="InterPro" id="IPR029061">
    <property type="entry name" value="THDP-binding"/>
</dbReference>
<comment type="cofactor">
    <cofactor evidence="1">
        <name>thiamine diphosphate</name>
        <dbReference type="ChEBI" id="CHEBI:58937"/>
    </cofactor>
</comment>
<comment type="function">
    <text evidence="2">E1 component of the 2-oxoglutarate dehydrogenase (OGDH) complex which catalyzes the decarboxylation of 2-oxoglutarate, the first step in the conversion of 2-oxoglutarate to succinyl-CoA and CO(2).</text>
</comment>
<dbReference type="CDD" id="cd07036">
    <property type="entry name" value="TPP_PYR_E1-PDHc-beta_like"/>
    <property type="match status" value="1"/>
</dbReference>
<accession>A0A7V4U5I4</accession>
<protein>
    <submittedName>
        <fullName evidence="7">Tungsten formylmethanofuran dehydrogenase</fullName>
    </submittedName>
</protein>
<evidence type="ECO:0000256" key="3">
    <source>
        <dbReference type="ARBA" id="ARBA00023002"/>
    </source>
</evidence>
<name>A0A7V4U5I4_CALAY</name>
<dbReference type="Pfam" id="PF02779">
    <property type="entry name" value="Transket_pyr"/>
    <property type="match status" value="1"/>
</dbReference>
<dbReference type="EMBL" id="DRQG01000151">
    <property type="protein sequence ID" value="HGY57264.1"/>
    <property type="molecule type" value="Genomic_DNA"/>
</dbReference>
<feature type="region of interest" description="Disordered" evidence="5">
    <location>
        <begin position="259"/>
        <end position="282"/>
    </location>
</feature>
<dbReference type="FunFam" id="3.40.50.970:FF:000001">
    <property type="entry name" value="Pyruvate dehydrogenase E1 beta subunit"/>
    <property type="match status" value="1"/>
</dbReference>
<dbReference type="InterPro" id="IPR005475">
    <property type="entry name" value="Transketolase-like_Pyr-bd"/>
</dbReference>
<keyword evidence="3" id="KW-0560">Oxidoreductase</keyword>
<dbReference type="InterPro" id="IPR009014">
    <property type="entry name" value="Transketo_C/PFOR_II"/>
</dbReference>
<dbReference type="GO" id="GO:0016624">
    <property type="term" value="F:oxidoreductase activity, acting on the aldehyde or oxo group of donors, disulfide as acceptor"/>
    <property type="evidence" value="ECO:0007669"/>
    <property type="project" value="InterPro"/>
</dbReference>
<dbReference type="Gene3D" id="3.40.50.970">
    <property type="match status" value="2"/>
</dbReference>
<organism evidence="7">
    <name type="scientific">Caldithrix abyssi</name>
    <dbReference type="NCBI Taxonomy" id="187145"/>
    <lineage>
        <taxon>Bacteria</taxon>
        <taxon>Pseudomonadati</taxon>
        <taxon>Calditrichota</taxon>
        <taxon>Calditrichia</taxon>
        <taxon>Calditrichales</taxon>
        <taxon>Calditrichaceae</taxon>
        <taxon>Caldithrix</taxon>
    </lineage>
</organism>
<dbReference type="SUPFAM" id="SSF52922">
    <property type="entry name" value="TK C-terminal domain-like"/>
    <property type="match status" value="1"/>
</dbReference>
<keyword evidence="4" id="KW-0786">Thiamine pyrophosphate</keyword>
<dbReference type="SMART" id="SM00861">
    <property type="entry name" value="Transket_pyr"/>
    <property type="match status" value="1"/>
</dbReference>